<name>A0AB34IKF2_PRYPA</name>
<dbReference type="InterPro" id="IPR035892">
    <property type="entry name" value="C2_domain_sf"/>
</dbReference>
<dbReference type="InterPro" id="IPR000008">
    <property type="entry name" value="C2_dom"/>
</dbReference>
<evidence type="ECO:0000256" key="1">
    <source>
        <dbReference type="SAM" id="MobiDB-lite"/>
    </source>
</evidence>
<reference evidence="4 5" key="1">
    <citation type="journal article" date="2024" name="Science">
        <title>Giant polyketide synthase enzymes in the biosynthesis of giant marine polyether toxins.</title>
        <authorList>
            <person name="Fallon T.R."/>
            <person name="Shende V.V."/>
            <person name="Wierzbicki I.H."/>
            <person name="Pendleton A.L."/>
            <person name="Watervoot N.F."/>
            <person name="Auber R.P."/>
            <person name="Gonzalez D.J."/>
            <person name="Wisecaver J.H."/>
            <person name="Moore B.S."/>
        </authorList>
    </citation>
    <scope>NUCLEOTIDE SEQUENCE [LARGE SCALE GENOMIC DNA]</scope>
    <source>
        <strain evidence="4 5">12B1</strain>
    </source>
</reference>
<dbReference type="SUPFAM" id="SSF49562">
    <property type="entry name" value="C2 domain (Calcium/lipid-binding domain, CaLB)"/>
    <property type="match status" value="1"/>
</dbReference>
<dbReference type="SMART" id="SM00239">
    <property type="entry name" value="C2"/>
    <property type="match status" value="1"/>
</dbReference>
<dbReference type="PROSITE" id="PS50004">
    <property type="entry name" value="C2"/>
    <property type="match status" value="1"/>
</dbReference>
<keyword evidence="2" id="KW-0472">Membrane</keyword>
<dbReference type="EMBL" id="JBGBPQ010000023">
    <property type="protein sequence ID" value="KAL1500709.1"/>
    <property type="molecule type" value="Genomic_DNA"/>
</dbReference>
<evidence type="ECO:0000313" key="5">
    <source>
        <dbReference type="Proteomes" id="UP001515480"/>
    </source>
</evidence>
<sequence>MAVRLCVLRASGLPNIDNWQKNPKPDAFVEVESVSAGAPSASLSACSTHTVEDEDSPTWNKCCEIDVPAAALFRFNVLDDDIFGHERIGEAVVAAASSGELSLPILHNSDRQGTLVISIHHPAPPPSQSPRPPPSAPPPQLPPPPLPSPSPPPPPPAPLRHPPRPPPPLTPRPSLHPTPQASPPLTPPRPSPPHPPATHPTEPRNPPPGTSSPYPSVSFSHPPPALPSSASNANLSGEQGGFRVGFFALAALGIVAVLIALVRCYRKKPKLLHAIELQTATPVHLTHLFEGGSSSSASHVVTSENLPQALAFPSGAKEKLDHEAVSAVIVCEAPPPMYPHSTPGHPGFYG</sequence>
<gene>
    <name evidence="4" type="ORF">AB1Y20_013356</name>
</gene>
<dbReference type="Gene3D" id="2.60.40.150">
    <property type="entry name" value="C2 domain"/>
    <property type="match status" value="1"/>
</dbReference>
<keyword evidence="5" id="KW-1185">Reference proteome</keyword>
<dbReference type="Pfam" id="PF00168">
    <property type="entry name" value="C2"/>
    <property type="match status" value="1"/>
</dbReference>
<keyword evidence="2" id="KW-0812">Transmembrane</keyword>
<evidence type="ECO:0000256" key="2">
    <source>
        <dbReference type="SAM" id="Phobius"/>
    </source>
</evidence>
<keyword evidence="2" id="KW-1133">Transmembrane helix</keyword>
<protein>
    <recommendedName>
        <fullName evidence="3">C2 domain-containing protein</fullName>
    </recommendedName>
</protein>
<feature type="transmembrane region" description="Helical" evidence="2">
    <location>
        <begin position="244"/>
        <end position="262"/>
    </location>
</feature>
<comment type="caution">
    <text evidence="4">The sequence shown here is derived from an EMBL/GenBank/DDBJ whole genome shotgun (WGS) entry which is preliminary data.</text>
</comment>
<dbReference type="PRINTS" id="PR01217">
    <property type="entry name" value="PRICHEXTENSN"/>
</dbReference>
<feature type="compositionally biased region" description="Pro residues" evidence="1">
    <location>
        <begin position="122"/>
        <end position="210"/>
    </location>
</feature>
<proteinExistence type="predicted"/>
<feature type="domain" description="C2" evidence="3">
    <location>
        <begin position="1"/>
        <end position="117"/>
    </location>
</feature>
<evidence type="ECO:0000313" key="4">
    <source>
        <dbReference type="EMBL" id="KAL1500709.1"/>
    </source>
</evidence>
<organism evidence="4 5">
    <name type="scientific">Prymnesium parvum</name>
    <name type="common">Toxic golden alga</name>
    <dbReference type="NCBI Taxonomy" id="97485"/>
    <lineage>
        <taxon>Eukaryota</taxon>
        <taxon>Haptista</taxon>
        <taxon>Haptophyta</taxon>
        <taxon>Prymnesiophyceae</taxon>
        <taxon>Prymnesiales</taxon>
        <taxon>Prymnesiaceae</taxon>
        <taxon>Prymnesium</taxon>
    </lineage>
</organism>
<dbReference type="AlphaFoldDB" id="A0AB34IKF2"/>
<evidence type="ECO:0000259" key="3">
    <source>
        <dbReference type="PROSITE" id="PS50004"/>
    </source>
</evidence>
<feature type="region of interest" description="Disordered" evidence="1">
    <location>
        <begin position="117"/>
        <end position="232"/>
    </location>
</feature>
<dbReference type="Proteomes" id="UP001515480">
    <property type="component" value="Unassembled WGS sequence"/>
</dbReference>
<accession>A0AB34IKF2</accession>